<feature type="domain" description="Type II secretion system protein GspF" evidence="7">
    <location>
        <begin position="207"/>
        <end position="330"/>
    </location>
</feature>
<dbReference type="GO" id="GO:0005886">
    <property type="term" value="C:plasma membrane"/>
    <property type="evidence" value="ECO:0007669"/>
    <property type="project" value="UniProtKB-SubCell"/>
</dbReference>
<evidence type="ECO:0000256" key="1">
    <source>
        <dbReference type="ARBA" id="ARBA00004651"/>
    </source>
</evidence>
<evidence type="ECO:0000313" key="9">
    <source>
        <dbReference type="Proteomes" id="UP000243077"/>
    </source>
</evidence>
<dbReference type="EMBL" id="CP026923">
    <property type="protein sequence ID" value="AVG24449.1"/>
    <property type="molecule type" value="Genomic_DNA"/>
</dbReference>
<comment type="subcellular location">
    <subcellularLocation>
        <location evidence="1">Cell membrane</location>
        <topology evidence="1">Multi-pass membrane protein</topology>
    </subcellularLocation>
</comment>
<keyword evidence="4 6" id="KW-1133">Transmembrane helix</keyword>
<keyword evidence="2" id="KW-1003">Cell membrane</keyword>
<accession>A0A2L2BS18</accession>
<name>A0A2L2BS18_9MICO</name>
<feature type="transmembrane region" description="Helical" evidence="6">
    <location>
        <begin position="313"/>
        <end position="333"/>
    </location>
</feature>
<dbReference type="PANTHER" id="PTHR35007">
    <property type="entry name" value="INTEGRAL MEMBRANE PROTEIN-RELATED"/>
    <property type="match status" value="1"/>
</dbReference>
<evidence type="ECO:0000256" key="3">
    <source>
        <dbReference type="ARBA" id="ARBA00022692"/>
    </source>
</evidence>
<dbReference type="KEGG" id="psai:C3B54_111510"/>
<sequence>MLSTPDALHAVAVVCGLALGVGLWAVVASWWALPESGVESRVSNSTLRIAHALRDISAPARAELAPQLIDPVSVGGVVVSPAFTRLTDWLHTLLGGDAAATRVVEQAGVGYGPSEYRLRRVLWALGGAALGLLATVLATLGQGAIGSVEQGMSGGVQGGTSALGGTVMALMALVIGAVVGAGAYDRLLRRLVAKRSERLAEEFPSILELLSLALAAGESLPAALSRIAQRGHGELAGEWARVMRLVELGEPLGPTLRDSAGRLAVPEIEALVEHLAAALERGAPLAEVVRSHSADSRHQRLRAIVDRAGKAEVWMLVPLVMLILPTTVIFAVWPSVQTLQGGF</sequence>
<evidence type="ECO:0000256" key="4">
    <source>
        <dbReference type="ARBA" id="ARBA00022989"/>
    </source>
</evidence>
<dbReference type="OrthoDB" id="5185234at2"/>
<dbReference type="RefSeq" id="WP_104913923.1">
    <property type="nucleotide sequence ID" value="NZ_CP026923.1"/>
</dbReference>
<gene>
    <name evidence="8" type="ORF">C3B54_111510</name>
</gene>
<feature type="transmembrane region" description="Helical" evidence="6">
    <location>
        <begin position="6"/>
        <end position="33"/>
    </location>
</feature>
<evidence type="ECO:0000313" key="8">
    <source>
        <dbReference type="EMBL" id="AVG24449.1"/>
    </source>
</evidence>
<feature type="transmembrane region" description="Helical" evidence="6">
    <location>
        <begin position="161"/>
        <end position="184"/>
    </location>
</feature>
<evidence type="ECO:0000256" key="6">
    <source>
        <dbReference type="SAM" id="Phobius"/>
    </source>
</evidence>
<evidence type="ECO:0000256" key="2">
    <source>
        <dbReference type="ARBA" id="ARBA00022475"/>
    </source>
</evidence>
<evidence type="ECO:0000256" key="5">
    <source>
        <dbReference type="ARBA" id="ARBA00023136"/>
    </source>
</evidence>
<feature type="transmembrane region" description="Helical" evidence="6">
    <location>
        <begin position="121"/>
        <end position="141"/>
    </location>
</feature>
<evidence type="ECO:0000259" key="7">
    <source>
        <dbReference type="Pfam" id="PF00482"/>
    </source>
</evidence>
<reference evidence="8 9" key="1">
    <citation type="submission" date="2018-02" db="EMBL/GenBank/DDBJ databases">
        <title>Complete genome of the streamlined marine actinobacterium Pontimonas salivibrio CL-TW6 adapted to coastal planktonic lifestype.</title>
        <authorList>
            <person name="Cho B.C."/>
            <person name="Hardies S.C."/>
            <person name="Jang G.I."/>
            <person name="Hwang C.Y."/>
        </authorList>
    </citation>
    <scope>NUCLEOTIDE SEQUENCE [LARGE SCALE GENOMIC DNA]</scope>
    <source>
        <strain evidence="8 9">CL-TW6</strain>
    </source>
</reference>
<dbReference type="InterPro" id="IPR018076">
    <property type="entry name" value="T2SS_GspF_dom"/>
</dbReference>
<keyword evidence="5 6" id="KW-0472">Membrane</keyword>
<keyword evidence="3 6" id="KW-0812">Transmembrane</keyword>
<dbReference type="Pfam" id="PF00482">
    <property type="entry name" value="T2SSF"/>
    <property type="match status" value="1"/>
</dbReference>
<organism evidence="8 9">
    <name type="scientific">Pontimonas salivibrio</name>
    <dbReference type="NCBI Taxonomy" id="1159327"/>
    <lineage>
        <taxon>Bacteria</taxon>
        <taxon>Bacillati</taxon>
        <taxon>Actinomycetota</taxon>
        <taxon>Actinomycetes</taxon>
        <taxon>Micrococcales</taxon>
        <taxon>Microbacteriaceae</taxon>
        <taxon>Pontimonas</taxon>
    </lineage>
</organism>
<keyword evidence="9" id="KW-1185">Reference proteome</keyword>
<dbReference type="AlphaFoldDB" id="A0A2L2BS18"/>
<dbReference type="PANTHER" id="PTHR35007:SF2">
    <property type="entry name" value="PILUS ASSEMBLE PROTEIN"/>
    <property type="match status" value="1"/>
</dbReference>
<proteinExistence type="predicted"/>
<dbReference type="Proteomes" id="UP000243077">
    <property type="component" value="Chromosome"/>
</dbReference>
<protein>
    <submittedName>
        <fullName evidence="8">Fimbriae secretion channel subunit C TadC</fullName>
    </submittedName>
</protein>